<keyword evidence="3" id="KW-1185">Reference proteome</keyword>
<feature type="compositionally biased region" description="Basic and acidic residues" evidence="1">
    <location>
        <begin position="36"/>
        <end position="56"/>
    </location>
</feature>
<comment type="caution">
    <text evidence="2">The sequence shown here is derived from an EMBL/GenBank/DDBJ whole genome shotgun (WGS) entry which is preliminary data.</text>
</comment>
<name>A0ABN0VT40_9ACTN</name>
<reference evidence="2 3" key="1">
    <citation type="journal article" date="2019" name="Int. J. Syst. Evol. Microbiol.">
        <title>The Global Catalogue of Microorganisms (GCM) 10K type strain sequencing project: providing services to taxonomists for standard genome sequencing and annotation.</title>
        <authorList>
            <consortium name="The Broad Institute Genomics Platform"/>
            <consortium name="The Broad Institute Genome Sequencing Center for Infectious Disease"/>
            <person name="Wu L."/>
            <person name="Ma J."/>
        </authorList>
    </citation>
    <scope>NUCLEOTIDE SEQUENCE [LARGE SCALE GENOMIC DNA]</scope>
    <source>
        <strain evidence="2 3">JCM 4505</strain>
    </source>
</reference>
<proteinExistence type="predicted"/>
<protein>
    <recommendedName>
        <fullName evidence="4">DUF397 domain-containing protein</fullName>
    </recommendedName>
</protein>
<evidence type="ECO:0000313" key="3">
    <source>
        <dbReference type="Proteomes" id="UP001501867"/>
    </source>
</evidence>
<feature type="region of interest" description="Disordered" evidence="1">
    <location>
        <begin position="1"/>
        <end position="69"/>
    </location>
</feature>
<gene>
    <name evidence="2" type="ORF">GCM10010302_64640</name>
</gene>
<sequence>MSSTPALPRRKPGASGRAFDAQEPDPGAPGRALRARATDGWERFMRRTEIDTRQGAEECAPEGPLSPTA</sequence>
<dbReference type="EMBL" id="BAAABV010000028">
    <property type="protein sequence ID" value="GAA0316623.1"/>
    <property type="molecule type" value="Genomic_DNA"/>
</dbReference>
<accession>A0ABN0VT40</accession>
<evidence type="ECO:0008006" key="4">
    <source>
        <dbReference type="Google" id="ProtNLM"/>
    </source>
</evidence>
<organism evidence="2 3">
    <name type="scientific">Streptomyces polychromogenes</name>
    <dbReference type="NCBI Taxonomy" id="67342"/>
    <lineage>
        <taxon>Bacteria</taxon>
        <taxon>Bacillati</taxon>
        <taxon>Actinomycetota</taxon>
        <taxon>Actinomycetes</taxon>
        <taxon>Kitasatosporales</taxon>
        <taxon>Streptomycetaceae</taxon>
        <taxon>Streptomyces</taxon>
    </lineage>
</organism>
<evidence type="ECO:0000256" key="1">
    <source>
        <dbReference type="SAM" id="MobiDB-lite"/>
    </source>
</evidence>
<dbReference type="RefSeq" id="WP_344167078.1">
    <property type="nucleotide sequence ID" value="NZ_BAAABV010000028.1"/>
</dbReference>
<dbReference type="Proteomes" id="UP001501867">
    <property type="component" value="Unassembled WGS sequence"/>
</dbReference>
<evidence type="ECO:0000313" key="2">
    <source>
        <dbReference type="EMBL" id="GAA0316623.1"/>
    </source>
</evidence>